<protein>
    <submittedName>
        <fullName evidence="2">Uncharacterized protein</fullName>
    </submittedName>
</protein>
<sequence>MTTFPARLSQTYYAAYHGSISITEPSAPNPSQTASRPLRAHSLQPMTAASDRSHPLSPGPPCRYPAAASRPPCAPAPPPCAARSIQSRPSRRSPPHSPTAAAAAARLLHSRSGPPCPVLRLHMEDDFFAGCQPYDKREVAMKHDLFVRY</sequence>
<evidence type="ECO:0000313" key="2">
    <source>
        <dbReference type="EMBL" id="KIW29223.1"/>
    </source>
</evidence>
<proteinExistence type="predicted"/>
<reference evidence="2 3" key="1">
    <citation type="submission" date="2015-01" db="EMBL/GenBank/DDBJ databases">
        <title>The Genome Sequence of Cladophialophora immunda CBS83496.</title>
        <authorList>
            <consortium name="The Broad Institute Genomics Platform"/>
            <person name="Cuomo C."/>
            <person name="de Hoog S."/>
            <person name="Gorbushina A."/>
            <person name="Stielow B."/>
            <person name="Teixiera M."/>
            <person name="Abouelleil A."/>
            <person name="Chapman S.B."/>
            <person name="Priest M."/>
            <person name="Young S.K."/>
            <person name="Wortman J."/>
            <person name="Nusbaum C."/>
            <person name="Birren B."/>
        </authorList>
    </citation>
    <scope>NUCLEOTIDE SEQUENCE [LARGE SCALE GENOMIC DNA]</scope>
    <source>
        <strain evidence="2 3">CBS 83496</strain>
    </source>
</reference>
<dbReference type="VEuPathDB" id="FungiDB:PV07_05048"/>
<feature type="compositionally biased region" description="Polar residues" evidence="1">
    <location>
        <begin position="21"/>
        <end position="35"/>
    </location>
</feature>
<evidence type="ECO:0000256" key="1">
    <source>
        <dbReference type="SAM" id="MobiDB-lite"/>
    </source>
</evidence>
<evidence type="ECO:0000313" key="3">
    <source>
        <dbReference type="Proteomes" id="UP000054466"/>
    </source>
</evidence>
<dbReference type="GeneID" id="27344242"/>
<gene>
    <name evidence="2" type="ORF">PV07_05048</name>
</gene>
<dbReference type="EMBL" id="KN847042">
    <property type="protein sequence ID" value="KIW29223.1"/>
    <property type="molecule type" value="Genomic_DNA"/>
</dbReference>
<dbReference type="Proteomes" id="UP000054466">
    <property type="component" value="Unassembled WGS sequence"/>
</dbReference>
<dbReference type="RefSeq" id="XP_016249439.1">
    <property type="nucleotide sequence ID" value="XM_016391920.1"/>
</dbReference>
<name>A0A0D2CDJ7_9EURO</name>
<dbReference type="HOGENOM" id="CLU_1749439_0_0_1"/>
<dbReference type="AlphaFoldDB" id="A0A0D2CDJ7"/>
<accession>A0A0D2CDJ7</accession>
<keyword evidence="3" id="KW-1185">Reference proteome</keyword>
<feature type="region of interest" description="Disordered" evidence="1">
    <location>
        <begin position="21"/>
        <end position="104"/>
    </location>
</feature>
<organism evidence="2 3">
    <name type="scientific">Cladophialophora immunda</name>
    <dbReference type="NCBI Taxonomy" id="569365"/>
    <lineage>
        <taxon>Eukaryota</taxon>
        <taxon>Fungi</taxon>
        <taxon>Dikarya</taxon>
        <taxon>Ascomycota</taxon>
        <taxon>Pezizomycotina</taxon>
        <taxon>Eurotiomycetes</taxon>
        <taxon>Chaetothyriomycetidae</taxon>
        <taxon>Chaetothyriales</taxon>
        <taxon>Herpotrichiellaceae</taxon>
        <taxon>Cladophialophora</taxon>
    </lineage>
</organism>